<feature type="region of interest" description="Disordered" evidence="1">
    <location>
        <begin position="448"/>
        <end position="469"/>
    </location>
</feature>
<sequence>MQSTVGDLNFSGSTLNAGGNVSLASAGNIGLNAVIDSGFSDIKGNKSGAFNHSSFSEQNSYNTALSSNIISNGNITLGAKNDIHLAGSVVLGDGNTTLLAGHDITLGSVTNSSSSSSSHKSSSILQKEKEVGNSTRTEEIGSLVGAGKDITIGAGHDLTIKGTVTGQHDVNLIAGNNLSTMATKDTTEDYSHKSSSGLGASFSGGMASVGYHSDKQTDTSKTTTWTPSEVSAGNNLTIISGGASIFTGTNLSAGNDLSISGSSVTFDTVHNTIDQTHKQSSVFGGLKVGVSSDSAVGQAAQYGQAASNVNGSGSAAGKTLNAMQGGYAIGNGIANADKYGGGLLSGTVQAGFSSSKSKSEYSQSSVVGSSATAGNSLSIVARGDNVNDVHNGDLTATAANLSGKDVTLFGKNVTLQSDFDTTHSSSKGSSFGGAIGIEVNTKGDIGVAANANGSKQHANGDSSTGVNTNVSATDKVTITAPGKTTINGGIVSGNQVTVDTGNLDITSPQDTSHYDSSSQAGLSVKAGSNWSAGGSYGNQNIKDHYQSTGKDLSGIYGGDGGVDIHVGDTTHLKAGVISSTADASKNHFDTGKLIAETQENQSKWDATATGGGLSVGTGALGSSLGPLGVIAGNLAGNSGLIAGGNRKHDETSTSQSAISGTIHVDAGSTEGSYTTDVNNANGHMDNKFNADKLSNQLQNSQLGMQLVGEVMGQVSDALHNSGVNGFDETKLSNDWGRILLEAAGSAAVAGVTGGNVGSAAASSAAGTATVAATGQFIADNAVALAVGDKKLAEFFTNIGANIVANAGGAAAGSAIDGGSGALNGADIASTLQQYNWTFSGTGKILVNNSYNTAWEAVGKIPSEAGKGAVQGAVVGAVAGEGVGALPGAAAGTVKGTVSAIVSTIIGAVIDAVNQDNANEQAAQKQKEEASVNKGNTSAGGGDPGNDGGDNDKNKEPNKTPNDGSSELTAEQQQIIKNAENVSTADPSKGTYDHPRDLQEQVFWKEVESSPAKGKDLGTDADGRFPRNVGFRKMAQNYKNPKTGESVEIHYQYNVNTGRVYDMKVKSPQNTWSKPTDIMNSIKGTNK</sequence>
<feature type="region of interest" description="Disordered" evidence="1">
    <location>
        <begin position="1066"/>
        <end position="1086"/>
    </location>
</feature>
<feature type="compositionally biased region" description="Polar residues" evidence="1">
    <location>
        <begin position="959"/>
        <end position="969"/>
    </location>
</feature>
<protein>
    <submittedName>
        <fullName evidence="2">Hemagglutinin repeat-containing protein</fullName>
    </submittedName>
</protein>
<proteinExistence type="predicted"/>
<feature type="compositionally biased region" description="Polar residues" evidence="1">
    <location>
        <begin position="451"/>
        <end position="469"/>
    </location>
</feature>
<dbReference type="InterPro" id="IPR025157">
    <property type="entry name" value="Hemagglutinin_rpt"/>
</dbReference>
<evidence type="ECO:0000256" key="1">
    <source>
        <dbReference type="SAM" id="MobiDB-lite"/>
    </source>
</evidence>
<organism evidence="2 3">
    <name type="scientific">Commensalibacter nepenthis</name>
    <dbReference type="NCBI Taxonomy" id="3043872"/>
    <lineage>
        <taxon>Bacteria</taxon>
        <taxon>Pseudomonadati</taxon>
        <taxon>Pseudomonadota</taxon>
        <taxon>Alphaproteobacteria</taxon>
        <taxon>Acetobacterales</taxon>
        <taxon>Acetobacteraceae</taxon>
    </lineage>
</organism>
<feature type="compositionally biased region" description="Gly residues" evidence="1">
    <location>
        <begin position="937"/>
        <end position="947"/>
    </location>
</feature>
<dbReference type="Proteomes" id="UP001431775">
    <property type="component" value="Unassembled WGS sequence"/>
</dbReference>
<keyword evidence="3" id="KW-1185">Reference proteome</keyword>
<gene>
    <name evidence="2" type="ORF">QJV33_02745</name>
</gene>
<feature type="region of interest" description="Disordered" evidence="1">
    <location>
        <begin position="919"/>
        <end position="969"/>
    </location>
</feature>
<comment type="caution">
    <text evidence="2">The sequence shown here is derived from an EMBL/GenBank/DDBJ whole genome shotgun (WGS) entry which is preliminary data.</text>
</comment>
<evidence type="ECO:0000313" key="2">
    <source>
        <dbReference type="EMBL" id="MDI2112214.1"/>
    </source>
</evidence>
<accession>A0ABT6Q5Z3</accession>
<reference evidence="2" key="1">
    <citation type="submission" date="2023-05" db="EMBL/GenBank/DDBJ databases">
        <title>Whole genome sequence of Commensalibacter sp.</title>
        <authorList>
            <person name="Charoenyingcharoen P."/>
            <person name="Yukphan P."/>
        </authorList>
    </citation>
    <scope>NUCLEOTIDE SEQUENCE</scope>
    <source>
        <strain evidence="2">TBRC 10068</strain>
    </source>
</reference>
<dbReference type="RefSeq" id="WP_281461880.1">
    <property type="nucleotide sequence ID" value="NZ_JASBAN010000001.1"/>
</dbReference>
<dbReference type="Pfam" id="PF13332">
    <property type="entry name" value="Fil_haemagg_2"/>
    <property type="match status" value="3"/>
</dbReference>
<evidence type="ECO:0000313" key="3">
    <source>
        <dbReference type="Proteomes" id="UP001431775"/>
    </source>
</evidence>
<feature type="compositionally biased region" description="Basic and acidic residues" evidence="1">
    <location>
        <begin position="126"/>
        <end position="139"/>
    </location>
</feature>
<feature type="region of interest" description="Disordered" evidence="1">
    <location>
        <begin position="109"/>
        <end position="140"/>
    </location>
</feature>
<name>A0ABT6Q5Z3_9PROT</name>
<feature type="compositionally biased region" description="Low complexity" evidence="1">
    <location>
        <begin position="112"/>
        <end position="123"/>
    </location>
</feature>
<dbReference type="EMBL" id="JASBAN010000001">
    <property type="protein sequence ID" value="MDI2112214.1"/>
    <property type="molecule type" value="Genomic_DNA"/>
</dbReference>